<gene>
    <name evidence="1" type="ORF">CWS01_18920</name>
</gene>
<keyword evidence="2" id="KW-1185">Reference proteome</keyword>
<dbReference type="AlphaFoldDB" id="A0A2N0YXR9"/>
<name>A0A2N0YXR9_9BACI</name>
<organism evidence="1 2">
    <name type="scientific">Niallia nealsonii</name>
    <dbReference type="NCBI Taxonomy" id="115979"/>
    <lineage>
        <taxon>Bacteria</taxon>
        <taxon>Bacillati</taxon>
        <taxon>Bacillota</taxon>
        <taxon>Bacilli</taxon>
        <taxon>Bacillales</taxon>
        <taxon>Bacillaceae</taxon>
        <taxon>Niallia</taxon>
    </lineage>
</organism>
<accession>A0A2N0YXR9</accession>
<comment type="caution">
    <text evidence="1">The sequence shown here is derived from an EMBL/GenBank/DDBJ whole genome shotgun (WGS) entry which is preliminary data.</text>
</comment>
<dbReference type="InterPro" id="IPR012452">
    <property type="entry name" value="DUF1657"/>
</dbReference>
<sequence>MTVASNVKQTLASLKGLESQLSTFALNSMEEEAQKKFHEAMVLVGQIKNDIQLRVYAMEREENEYSSS</sequence>
<dbReference type="RefSeq" id="WP_101178773.1">
    <property type="nucleotide sequence ID" value="NZ_PISE01000047.1"/>
</dbReference>
<dbReference type="EMBL" id="PISE01000047">
    <property type="protein sequence ID" value="PKG22045.1"/>
    <property type="molecule type" value="Genomic_DNA"/>
</dbReference>
<dbReference type="Proteomes" id="UP000233375">
    <property type="component" value="Unassembled WGS sequence"/>
</dbReference>
<evidence type="ECO:0000313" key="1">
    <source>
        <dbReference type="EMBL" id="PKG22045.1"/>
    </source>
</evidence>
<evidence type="ECO:0008006" key="3">
    <source>
        <dbReference type="Google" id="ProtNLM"/>
    </source>
</evidence>
<reference evidence="1 2" key="1">
    <citation type="journal article" date="2003" name="Int. J. Syst. Evol. Microbiol.">
        <title>Bacillus nealsonii sp. nov., isolated from a spacecraft-assembly facility, whose spores are gamma-radiation resistant.</title>
        <authorList>
            <person name="Venkateswaran K."/>
            <person name="Kempf M."/>
            <person name="Chen F."/>
            <person name="Satomi M."/>
            <person name="Nicholson W."/>
            <person name="Kern R."/>
        </authorList>
    </citation>
    <scope>NUCLEOTIDE SEQUENCE [LARGE SCALE GENOMIC DNA]</scope>
    <source>
        <strain evidence="1 2">FO-92</strain>
    </source>
</reference>
<dbReference type="Pfam" id="PF07870">
    <property type="entry name" value="DUF1657"/>
    <property type="match status" value="1"/>
</dbReference>
<proteinExistence type="predicted"/>
<dbReference type="OrthoDB" id="1684731at2"/>
<evidence type="ECO:0000313" key="2">
    <source>
        <dbReference type="Proteomes" id="UP000233375"/>
    </source>
</evidence>
<protein>
    <recommendedName>
        <fullName evidence="3">DUF1657 domain-containing protein</fullName>
    </recommendedName>
</protein>